<dbReference type="RefSeq" id="XP_060288740.1">
    <property type="nucleotide sequence ID" value="XM_060426471.1"/>
</dbReference>
<evidence type="ECO:0000313" key="1">
    <source>
        <dbReference type="EMBL" id="KAK1772527.1"/>
    </source>
</evidence>
<gene>
    <name evidence="1" type="ORF">QBC33DRAFT_521529</name>
</gene>
<sequence length="92" mass="10480">MRHRDRQWLLDSDFRELLSPETICLVEVDQRTGPGRCKKVVAYYQDMAYGNDTWANLSRPGMTGCPKDLQFSCTHCSPTLREGKTSKGSIKP</sequence>
<evidence type="ECO:0000313" key="2">
    <source>
        <dbReference type="Proteomes" id="UP001244011"/>
    </source>
</evidence>
<protein>
    <submittedName>
        <fullName evidence="1">Uncharacterized protein</fullName>
    </submittedName>
</protein>
<comment type="caution">
    <text evidence="1">The sequence shown here is derived from an EMBL/GenBank/DDBJ whole genome shotgun (WGS) entry which is preliminary data.</text>
</comment>
<dbReference type="Proteomes" id="UP001244011">
    <property type="component" value="Unassembled WGS sequence"/>
</dbReference>
<dbReference type="EMBL" id="MU838997">
    <property type="protein sequence ID" value="KAK1772527.1"/>
    <property type="molecule type" value="Genomic_DNA"/>
</dbReference>
<accession>A0AAJ0FLS4</accession>
<keyword evidence="2" id="KW-1185">Reference proteome</keyword>
<proteinExistence type="predicted"/>
<name>A0AAJ0FLS4_9PEZI</name>
<dbReference type="AlphaFoldDB" id="A0AAJ0FLS4"/>
<organism evidence="1 2">
    <name type="scientific">Phialemonium atrogriseum</name>
    <dbReference type="NCBI Taxonomy" id="1093897"/>
    <lineage>
        <taxon>Eukaryota</taxon>
        <taxon>Fungi</taxon>
        <taxon>Dikarya</taxon>
        <taxon>Ascomycota</taxon>
        <taxon>Pezizomycotina</taxon>
        <taxon>Sordariomycetes</taxon>
        <taxon>Sordariomycetidae</taxon>
        <taxon>Cephalothecales</taxon>
        <taxon>Cephalothecaceae</taxon>
        <taxon>Phialemonium</taxon>
    </lineage>
</organism>
<dbReference type="GeneID" id="85309658"/>
<reference evidence="1" key="1">
    <citation type="submission" date="2023-06" db="EMBL/GenBank/DDBJ databases">
        <title>Genome-scale phylogeny and comparative genomics of the fungal order Sordariales.</title>
        <authorList>
            <consortium name="Lawrence Berkeley National Laboratory"/>
            <person name="Hensen N."/>
            <person name="Bonometti L."/>
            <person name="Westerberg I."/>
            <person name="Brannstrom I.O."/>
            <person name="Guillou S."/>
            <person name="Cros-Aarteil S."/>
            <person name="Calhoun S."/>
            <person name="Haridas S."/>
            <person name="Kuo A."/>
            <person name="Mondo S."/>
            <person name="Pangilinan J."/>
            <person name="Riley R."/>
            <person name="Labutti K."/>
            <person name="Andreopoulos B."/>
            <person name="Lipzen A."/>
            <person name="Chen C."/>
            <person name="Yanf M."/>
            <person name="Daum C."/>
            <person name="Ng V."/>
            <person name="Clum A."/>
            <person name="Steindorff A."/>
            <person name="Ohm R."/>
            <person name="Martin F."/>
            <person name="Silar P."/>
            <person name="Natvig D."/>
            <person name="Lalanne C."/>
            <person name="Gautier V."/>
            <person name="Ament-Velasquez S.L."/>
            <person name="Kruys A."/>
            <person name="Hutchinson M.I."/>
            <person name="Powell A.J."/>
            <person name="Barry K."/>
            <person name="Miller A.N."/>
            <person name="Grigoriev I.V."/>
            <person name="Debuchy R."/>
            <person name="Gladieux P."/>
            <person name="Thoren M.H."/>
            <person name="Johannesson H."/>
        </authorList>
    </citation>
    <scope>NUCLEOTIDE SEQUENCE</scope>
    <source>
        <strain evidence="1">8032-3</strain>
    </source>
</reference>